<dbReference type="InterPro" id="IPR036271">
    <property type="entry name" value="Tet_transcr_reg_TetR-rel_C_sf"/>
</dbReference>
<dbReference type="InterPro" id="IPR009057">
    <property type="entry name" value="Homeodomain-like_sf"/>
</dbReference>
<evidence type="ECO:0000256" key="2">
    <source>
        <dbReference type="PROSITE-ProRule" id="PRU00335"/>
    </source>
</evidence>
<dbReference type="Gene3D" id="1.10.357.10">
    <property type="entry name" value="Tetracycline Repressor, domain 2"/>
    <property type="match status" value="1"/>
</dbReference>
<evidence type="ECO:0000313" key="4">
    <source>
        <dbReference type="EMBL" id="MER7184025.1"/>
    </source>
</evidence>
<keyword evidence="1 2" id="KW-0238">DNA-binding</keyword>
<keyword evidence="5" id="KW-1185">Reference proteome</keyword>
<dbReference type="PRINTS" id="PR00455">
    <property type="entry name" value="HTHTETR"/>
</dbReference>
<name>A0ABV1X4S1_9ACTN</name>
<dbReference type="PANTHER" id="PTHR30055">
    <property type="entry name" value="HTH-TYPE TRANSCRIPTIONAL REGULATOR RUTR"/>
    <property type="match status" value="1"/>
</dbReference>
<proteinExistence type="predicted"/>
<evidence type="ECO:0000256" key="1">
    <source>
        <dbReference type="ARBA" id="ARBA00023125"/>
    </source>
</evidence>
<accession>A0ABV1X4S1</accession>
<dbReference type="SUPFAM" id="SSF46689">
    <property type="entry name" value="Homeodomain-like"/>
    <property type="match status" value="1"/>
</dbReference>
<dbReference type="RefSeq" id="WP_350785820.1">
    <property type="nucleotide sequence ID" value="NZ_JBEPEK010000294.1"/>
</dbReference>
<sequence>MTGPQTTRRKRANGVESRQRILDATVEIAGERGYDGTSIAAVSAKCGLPASSIYWHFKDKDDLIAAVIERSFETWLRAVELPGEDAGTPLERVTMMAANVARSLVAAPDFLRLGLMLALERRPTEPRGRTVFLQVRETAHQRIAEIVATLFPSLAEDVVDTLTTYAVAGADGLFVHREVTGDSVDLVALFELHARLIHDAAARMAAPAER</sequence>
<protein>
    <submittedName>
        <fullName evidence="4">TetR/AcrR family transcriptional regulator</fullName>
    </submittedName>
</protein>
<evidence type="ECO:0000259" key="3">
    <source>
        <dbReference type="PROSITE" id="PS50977"/>
    </source>
</evidence>
<feature type="domain" description="HTH tetR-type" evidence="3">
    <location>
        <begin position="15"/>
        <end position="75"/>
    </location>
</feature>
<dbReference type="SUPFAM" id="SSF48498">
    <property type="entry name" value="Tetracyclin repressor-like, C-terminal domain"/>
    <property type="match status" value="1"/>
</dbReference>
<organism evidence="4 5">
    <name type="scientific">Streptomyces hyaluromycini</name>
    <dbReference type="NCBI Taxonomy" id="1377993"/>
    <lineage>
        <taxon>Bacteria</taxon>
        <taxon>Bacillati</taxon>
        <taxon>Actinomycetota</taxon>
        <taxon>Actinomycetes</taxon>
        <taxon>Kitasatosporales</taxon>
        <taxon>Streptomycetaceae</taxon>
        <taxon>Streptomyces</taxon>
    </lineage>
</organism>
<dbReference type="PANTHER" id="PTHR30055:SF209">
    <property type="entry name" value="POSSIBLE TRANSCRIPTIONAL REGULATORY PROTEIN (PROBABLY TETR-FAMILY)"/>
    <property type="match status" value="1"/>
</dbReference>
<dbReference type="PROSITE" id="PS50977">
    <property type="entry name" value="HTH_TETR_2"/>
    <property type="match status" value="1"/>
</dbReference>
<evidence type="ECO:0000313" key="5">
    <source>
        <dbReference type="Proteomes" id="UP001474181"/>
    </source>
</evidence>
<dbReference type="EMBL" id="JBEPEK010000294">
    <property type="protein sequence ID" value="MER7184025.1"/>
    <property type="molecule type" value="Genomic_DNA"/>
</dbReference>
<feature type="DNA-binding region" description="H-T-H motif" evidence="2">
    <location>
        <begin position="38"/>
        <end position="57"/>
    </location>
</feature>
<comment type="caution">
    <text evidence="4">The sequence shown here is derived from an EMBL/GenBank/DDBJ whole genome shotgun (WGS) entry which is preliminary data.</text>
</comment>
<gene>
    <name evidence="4" type="ORF">ABT404_31930</name>
</gene>
<dbReference type="Pfam" id="PF00440">
    <property type="entry name" value="TetR_N"/>
    <property type="match status" value="1"/>
</dbReference>
<dbReference type="InterPro" id="IPR050109">
    <property type="entry name" value="HTH-type_TetR-like_transc_reg"/>
</dbReference>
<dbReference type="InterPro" id="IPR001647">
    <property type="entry name" value="HTH_TetR"/>
</dbReference>
<reference evidence="4 5" key="1">
    <citation type="submission" date="2024-06" db="EMBL/GenBank/DDBJ databases">
        <title>The Natural Products Discovery Center: Release of the First 8490 Sequenced Strains for Exploring Actinobacteria Biosynthetic Diversity.</title>
        <authorList>
            <person name="Kalkreuter E."/>
            <person name="Kautsar S.A."/>
            <person name="Yang D."/>
            <person name="Bader C.D."/>
            <person name="Teijaro C.N."/>
            <person name="Fluegel L."/>
            <person name="Davis C.M."/>
            <person name="Simpson J.R."/>
            <person name="Lauterbach L."/>
            <person name="Steele A.D."/>
            <person name="Gui C."/>
            <person name="Meng S."/>
            <person name="Li G."/>
            <person name="Viehrig K."/>
            <person name="Ye F."/>
            <person name="Su P."/>
            <person name="Kiefer A.F."/>
            <person name="Nichols A."/>
            <person name="Cepeda A.J."/>
            <person name="Yan W."/>
            <person name="Fan B."/>
            <person name="Jiang Y."/>
            <person name="Adhikari A."/>
            <person name="Zheng C.-J."/>
            <person name="Schuster L."/>
            <person name="Cowan T.M."/>
            <person name="Smanski M.J."/>
            <person name="Chevrette M.G."/>
            <person name="De Carvalho L.P.S."/>
            <person name="Shen B."/>
        </authorList>
    </citation>
    <scope>NUCLEOTIDE SEQUENCE [LARGE SCALE GENOMIC DNA]</scope>
    <source>
        <strain evidence="4 5">NPDC000234</strain>
    </source>
</reference>
<dbReference type="Proteomes" id="UP001474181">
    <property type="component" value="Unassembled WGS sequence"/>
</dbReference>